<dbReference type="AlphaFoldDB" id="A0A3A9KDF2"/>
<dbReference type="PANTHER" id="PTHR39179:SF2">
    <property type="entry name" value="ENDOSPORE COAT-ASSOCIATED PROTEIN YUTH"/>
    <property type="match status" value="1"/>
</dbReference>
<dbReference type="InterPro" id="IPR014254">
    <property type="entry name" value="Spore_coat_YutH"/>
</dbReference>
<reference evidence="1 2" key="1">
    <citation type="submission" date="2017-10" db="EMBL/GenBank/DDBJ databases">
        <title>Bacillus sp. nov., a halophilic bacterium isolated from a Keqin Lake.</title>
        <authorList>
            <person name="Wang H."/>
        </authorList>
    </citation>
    <scope>NUCLEOTIDE SEQUENCE [LARGE SCALE GENOMIC DNA]</scope>
    <source>
        <strain evidence="1 2">KCTC 13187</strain>
    </source>
</reference>
<dbReference type="InterPro" id="IPR011009">
    <property type="entry name" value="Kinase-like_dom_sf"/>
</dbReference>
<dbReference type="NCBIfam" id="TIGR02905">
    <property type="entry name" value="spore_yutH"/>
    <property type="match status" value="1"/>
</dbReference>
<sequence length="347" mass="41282">MLERHLYEHFGIHLKNVEQAGNDLIIFDEQETYILRPYPQTQIVHLEERLKMAEHFQSLNHLGIAYPMKAKGGSTLNIIDGQETVLFQLKTGLNREQQIQEKSKAKKLAQFHLDGESYVSTSKQENATWTSWRERWIKRLEQLESWYVKIMNEPVKTALDTEFILTFPYYLAMTENAIQMVTEMISMKPSYYSDGNGRTVCHHRFHENSWLKTDNLNISDVKFPTDFVCDHFTRDITEYLRHIAKNEQVLQEKIDRANRFIKRYHSVKNFVEWDGYIIVSRLLFPAQYFDVLEKYYQAIDDKTRSEMETKFVNMVTKSEDYEMFIQHICSLFFTAKDPSILPEWLIN</sequence>
<dbReference type="EMBL" id="PDOE01000016">
    <property type="protein sequence ID" value="RKL65465.1"/>
    <property type="molecule type" value="Genomic_DNA"/>
</dbReference>
<dbReference type="GO" id="GO:0042601">
    <property type="term" value="C:endospore-forming forespore"/>
    <property type="evidence" value="ECO:0007669"/>
    <property type="project" value="TreeGrafter"/>
</dbReference>
<dbReference type="InterPro" id="IPR047175">
    <property type="entry name" value="CotS-like"/>
</dbReference>
<dbReference type="PANTHER" id="PTHR39179">
    <property type="entry name" value="SPORE COAT PROTEIN I"/>
    <property type="match status" value="1"/>
</dbReference>
<dbReference type="Proteomes" id="UP000281498">
    <property type="component" value="Unassembled WGS sequence"/>
</dbReference>
<organism evidence="1 2">
    <name type="scientific">Salipaludibacillus neizhouensis</name>
    <dbReference type="NCBI Taxonomy" id="885475"/>
    <lineage>
        <taxon>Bacteria</taxon>
        <taxon>Bacillati</taxon>
        <taxon>Bacillota</taxon>
        <taxon>Bacilli</taxon>
        <taxon>Bacillales</taxon>
        <taxon>Bacillaceae</taxon>
    </lineage>
</organism>
<name>A0A3A9KDF2_9BACI</name>
<keyword evidence="1" id="KW-0946">Virion</keyword>
<dbReference type="SUPFAM" id="SSF56112">
    <property type="entry name" value="Protein kinase-like (PK-like)"/>
    <property type="match status" value="1"/>
</dbReference>
<dbReference type="RefSeq" id="WP_110938926.1">
    <property type="nucleotide sequence ID" value="NZ_KZ614148.1"/>
</dbReference>
<proteinExistence type="predicted"/>
<keyword evidence="2" id="KW-1185">Reference proteome</keyword>
<evidence type="ECO:0000313" key="2">
    <source>
        <dbReference type="Proteomes" id="UP000281498"/>
    </source>
</evidence>
<protein>
    <submittedName>
        <fullName evidence="1">Spore coat protein YutH</fullName>
    </submittedName>
</protein>
<dbReference type="OrthoDB" id="2986702at2"/>
<evidence type="ECO:0000313" key="1">
    <source>
        <dbReference type="EMBL" id="RKL65465.1"/>
    </source>
</evidence>
<accession>A0A3A9KDF2</accession>
<dbReference type="Gene3D" id="3.90.1200.10">
    <property type="match status" value="1"/>
</dbReference>
<keyword evidence="1" id="KW-0167">Capsid protein</keyword>
<gene>
    <name evidence="1" type="primary">yutH</name>
    <name evidence="1" type="ORF">CR203_20525</name>
</gene>
<comment type="caution">
    <text evidence="1">The sequence shown here is derived from an EMBL/GenBank/DDBJ whole genome shotgun (WGS) entry which is preliminary data.</text>
</comment>